<proteinExistence type="inferred from homology"/>
<gene>
    <name evidence="8" type="ORF">A3K92_09065</name>
</gene>
<keyword evidence="6" id="KW-0680">Restriction system</keyword>
<comment type="similarity">
    <text evidence="1">Belongs to the N(4)/N(6)-methyltransferase family. N(4) subfamily.</text>
</comment>
<dbReference type="SUPFAM" id="SSF53335">
    <property type="entry name" value="S-adenosyl-L-methionine-dependent methyltransferases"/>
    <property type="match status" value="1"/>
</dbReference>
<evidence type="ECO:0000256" key="6">
    <source>
        <dbReference type="ARBA" id="ARBA00022747"/>
    </source>
</evidence>
<dbReference type="Proteomes" id="UP000250134">
    <property type="component" value="Chromosome"/>
</dbReference>
<dbReference type="InterPro" id="IPR017985">
    <property type="entry name" value="MeTrfase_CN4_CS"/>
</dbReference>
<evidence type="ECO:0000256" key="2">
    <source>
        <dbReference type="ARBA" id="ARBA00012185"/>
    </source>
</evidence>
<dbReference type="GeneID" id="33332699"/>
<dbReference type="KEGG" id="tgg:A3K92_09065"/>
<dbReference type="EMBL" id="CP014855">
    <property type="protein sequence ID" value="ASJ01621.1"/>
    <property type="molecule type" value="Genomic_DNA"/>
</dbReference>
<evidence type="ECO:0000256" key="7">
    <source>
        <dbReference type="ARBA" id="ARBA00049120"/>
    </source>
</evidence>
<dbReference type="GO" id="GO:0009307">
    <property type="term" value="P:DNA restriction-modification system"/>
    <property type="evidence" value="ECO:0007669"/>
    <property type="project" value="UniProtKB-KW"/>
</dbReference>
<dbReference type="GO" id="GO:0003677">
    <property type="term" value="F:DNA binding"/>
    <property type="evidence" value="ECO:0007669"/>
    <property type="project" value="InterPro"/>
</dbReference>
<dbReference type="RefSeq" id="WP_088885951.1">
    <property type="nucleotide sequence ID" value="NZ_CP014855.1"/>
</dbReference>
<evidence type="ECO:0000256" key="3">
    <source>
        <dbReference type="ARBA" id="ARBA00022603"/>
    </source>
</evidence>
<evidence type="ECO:0000313" key="9">
    <source>
        <dbReference type="Proteomes" id="UP000250134"/>
    </source>
</evidence>
<evidence type="ECO:0000256" key="5">
    <source>
        <dbReference type="ARBA" id="ARBA00022691"/>
    </source>
</evidence>
<dbReference type="GO" id="GO:0032259">
    <property type="term" value="P:methylation"/>
    <property type="evidence" value="ECO:0007669"/>
    <property type="project" value="UniProtKB-KW"/>
</dbReference>
<evidence type="ECO:0000256" key="4">
    <source>
        <dbReference type="ARBA" id="ARBA00022679"/>
    </source>
</evidence>
<protein>
    <recommendedName>
        <fullName evidence="2">site-specific DNA-methyltransferase (cytosine-N(4)-specific)</fullName>
        <ecNumber evidence="2">2.1.1.113</ecNumber>
    </recommendedName>
</protein>
<organism evidence="8 9">
    <name type="scientific">Thermococcus gorgonarius</name>
    <dbReference type="NCBI Taxonomy" id="71997"/>
    <lineage>
        <taxon>Archaea</taxon>
        <taxon>Methanobacteriati</taxon>
        <taxon>Methanobacteriota</taxon>
        <taxon>Thermococci</taxon>
        <taxon>Thermococcales</taxon>
        <taxon>Thermococcaceae</taxon>
        <taxon>Thermococcus</taxon>
    </lineage>
</organism>
<dbReference type="GO" id="GO:0015667">
    <property type="term" value="F:site-specific DNA-methyltransferase (cytosine-N4-specific) activity"/>
    <property type="evidence" value="ECO:0007669"/>
    <property type="project" value="UniProtKB-EC"/>
</dbReference>
<accession>A0A2Z2MGM2</accession>
<dbReference type="OrthoDB" id="38200at2157"/>
<comment type="catalytic activity">
    <reaction evidence="7">
        <text>a 2'-deoxycytidine in DNA + S-adenosyl-L-methionine = an N(4)-methyl-2'-deoxycytidine in DNA + S-adenosyl-L-homocysteine + H(+)</text>
        <dbReference type="Rhea" id="RHEA:16857"/>
        <dbReference type="Rhea" id="RHEA-COMP:11369"/>
        <dbReference type="Rhea" id="RHEA-COMP:13674"/>
        <dbReference type="ChEBI" id="CHEBI:15378"/>
        <dbReference type="ChEBI" id="CHEBI:57856"/>
        <dbReference type="ChEBI" id="CHEBI:59789"/>
        <dbReference type="ChEBI" id="CHEBI:85452"/>
        <dbReference type="ChEBI" id="CHEBI:137933"/>
        <dbReference type="EC" id="2.1.1.113"/>
    </reaction>
</comment>
<reference evidence="8 9" key="1">
    <citation type="submission" date="2016-03" db="EMBL/GenBank/DDBJ databases">
        <title>Complete genome sequence of Thermococcus gorgonarius.</title>
        <authorList>
            <person name="Oger P.M."/>
        </authorList>
    </citation>
    <scope>NUCLEOTIDE SEQUENCE [LARGE SCALE GENOMIC DNA]</scope>
    <source>
        <strain evidence="8 9">W-12</strain>
    </source>
</reference>
<dbReference type="EC" id="2.1.1.113" evidence="2"/>
<dbReference type="AlphaFoldDB" id="A0A2Z2MGM2"/>
<sequence>MENTQALIDIMAWITEGEYTSNELRLFEDARQLYELQLAKMEFLNFSTNLDEFIKRTAYFEEVLGKKSWHYYISSVKGKGQIGHTNQYMTHWFYPYKGKFHGQMVKALINFANARNSDVVLDPYLGSGTTLIESSLLGLPGKGVEINPALAIISQIKLDSLGISYPDLSNVLTPALVNEAFKYFKNLKVQPNSIKPTVEEHLNARELLELLWDSYFPRSPLHELPFEWRNFLMLVYLHALSDYTYLKGTRKEKSLQEFFHEDLQEYLRTIEGTYNVIHKLGIELGDYDITIGSTLSLPYPDESIKAIVTSPPYSIALDYIKNDEHLLKYFGIDISALRDQMIGLRGKGKEKLVLYERDLQRSIEEMIRVLKPGGWAVIVLGDISINGTRTNFKDKILNWGAELGCSEVFALERAILGGFARLRFEYLIFLRK</sequence>
<keyword evidence="5" id="KW-0949">S-adenosyl-L-methionine</keyword>
<keyword evidence="9" id="KW-1185">Reference proteome</keyword>
<dbReference type="InterPro" id="IPR029063">
    <property type="entry name" value="SAM-dependent_MTases_sf"/>
</dbReference>
<dbReference type="REBASE" id="210307">
    <property type="entry name" value="M.TgoW12ORF9065P"/>
</dbReference>
<evidence type="ECO:0000256" key="1">
    <source>
        <dbReference type="ARBA" id="ARBA00010203"/>
    </source>
</evidence>
<keyword evidence="4" id="KW-0808">Transferase</keyword>
<evidence type="ECO:0000313" key="8">
    <source>
        <dbReference type="EMBL" id="ASJ01621.1"/>
    </source>
</evidence>
<keyword evidence="3" id="KW-0489">Methyltransferase</keyword>
<dbReference type="Gene3D" id="3.40.50.150">
    <property type="entry name" value="Vaccinia Virus protein VP39"/>
    <property type="match status" value="2"/>
</dbReference>
<dbReference type="PROSITE" id="PS00093">
    <property type="entry name" value="N4_MTASE"/>
    <property type="match status" value="1"/>
</dbReference>
<name>A0A2Z2MGM2_THEGO</name>